<dbReference type="InterPro" id="IPR038614">
    <property type="entry name" value="GK_N_sf"/>
</dbReference>
<evidence type="ECO:0008006" key="6">
    <source>
        <dbReference type="Google" id="ProtNLM"/>
    </source>
</evidence>
<dbReference type="Gene3D" id="3.40.1480.10">
    <property type="entry name" value="MOFRL domain"/>
    <property type="match status" value="1"/>
</dbReference>
<dbReference type="PANTHER" id="PTHR12227:SF0">
    <property type="entry name" value="GLYCERATE KINASE"/>
    <property type="match status" value="1"/>
</dbReference>
<evidence type="ECO:0000313" key="4">
    <source>
        <dbReference type="EMBL" id="CAD7639071.1"/>
    </source>
</evidence>
<keyword evidence="5" id="KW-1185">Reference proteome</keyword>
<dbReference type="InterPro" id="IPR039760">
    <property type="entry name" value="MOFRL_protein"/>
</dbReference>
<dbReference type="Proteomes" id="UP000728032">
    <property type="component" value="Unassembled WGS sequence"/>
</dbReference>
<dbReference type="InterPro" id="IPR007835">
    <property type="entry name" value="MOFRL"/>
</dbReference>
<dbReference type="Gene3D" id="3.40.50.10180">
    <property type="entry name" value="Glycerate kinase, MOFRL-like N-terminal domain"/>
    <property type="match status" value="1"/>
</dbReference>
<evidence type="ECO:0000259" key="2">
    <source>
        <dbReference type="Pfam" id="PF05161"/>
    </source>
</evidence>
<accession>A0A7R9LCD0</accession>
<sequence>MNRLAMSSPVRKDLKLIFESSVNAVKPDSLIKSFIQINENQLLVKTSQNVEKKFSLNRDVFILGAGKAVLKMCEEFLNQLDSYNNELTNNSQKLTINAGALSVPIGSQTTRSSLFAKYNVHYRTGALNNMPDMDSQKNTIEIVDLVKSAKSCQKNSKTSGTNPLIISFISGGGSALLSLPKPGLTLDEKCSLISQLVKSGANINELNFVRRCLSQVKGGKLAQMAINGPDSVEMISFIISDIIEDPIELIASGPTVVHRTDSEKPSDKALKILNYFNIEVKDNLKSIILLEDKESDSYDRNCDNLLHNIIIGNNSIALNVAQNTAKELGYKVVFLGNTIKGEARDVANEWLRIALNYKYSEEDVKNFRGICWIGGGETTVNMTDSKTGLGGRCQEMGLAFYRAVYDMQTDGKFYFLCAGSDGQDGPTDAAGVIVENMTKDCDPNQQILKQSDIDLRNHNSHHFFKTYYNEWFVKTGITGTNVMDIYCLVKTFS</sequence>
<reference evidence="4" key="1">
    <citation type="submission" date="2020-11" db="EMBL/GenBank/DDBJ databases">
        <authorList>
            <person name="Tran Van P."/>
        </authorList>
    </citation>
    <scope>NUCLEOTIDE SEQUENCE</scope>
</reference>
<dbReference type="GO" id="GO:0008887">
    <property type="term" value="F:glycerate kinase activity"/>
    <property type="evidence" value="ECO:0007669"/>
    <property type="project" value="InterPro"/>
</dbReference>
<organism evidence="4">
    <name type="scientific">Oppiella nova</name>
    <dbReference type="NCBI Taxonomy" id="334625"/>
    <lineage>
        <taxon>Eukaryota</taxon>
        <taxon>Metazoa</taxon>
        <taxon>Ecdysozoa</taxon>
        <taxon>Arthropoda</taxon>
        <taxon>Chelicerata</taxon>
        <taxon>Arachnida</taxon>
        <taxon>Acari</taxon>
        <taxon>Acariformes</taxon>
        <taxon>Sarcoptiformes</taxon>
        <taxon>Oribatida</taxon>
        <taxon>Brachypylina</taxon>
        <taxon>Oppioidea</taxon>
        <taxon>Oppiidae</taxon>
        <taxon>Oppiella</taxon>
    </lineage>
</organism>
<dbReference type="Pfam" id="PF13660">
    <property type="entry name" value="DUF4147"/>
    <property type="match status" value="1"/>
</dbReference>
<dbReference type="InterPro" id="IPR037035">
    <property type="entry name" value="GK-like_C_sf"/>
</dbReference>
<dbReference type="GO" id="GO:0005737">
    <property type="term" value="C:cytoplasm"/>
    <property type="evidence" value="ECO:0007669"/>
    <property type="project" value="TreeGrafter"/>
</dbReference>
<dbReference type="OrthoDB" id="44918at2759"/>
<name>A0A7R9LCD0_9ACAR</name>
<dbReference type="EMBL" id="CAJPVJ010000348">
    <property type="protein sequence ID" value="CAG2162162.1"/>
    <property type="molecule type" value="Genomic_DNA"/>
</dbReference>
<dbReference type="InterPro" id="IPR025286">
    <property type="entry name" value="MOFRL_assoc_dom"/>
</dbReference>
<protein>
    <recommendedName>
        <fullName evidence="6">Glycerate kinase</fullName>
    </recommendedName>
</protein>
<feature type="domain" description="MOFRL-associated" evidence="3">
    <location>
        <begin position="14"/>
        <end position="286"/>
    </location>
</feature>
<evidence type="ECO:0000259" key="3">
    <source>
        <dbReference type="Pfam" id="PF13660"/>
    </source>
</evidence>
<dbReference type="EMBL" id="OC915173">
    <property type="protein sequence ID" value="CAD7639071.1"/>
    <property type="molecule type" value="Genomic_DNA"/>
</dbReference>
<comment type="similarity">
    <text evidence="1">Belongs to the glycerate kinase type-2 family.</text>
</comment>
<dbReference type="AlphaFoldDB" id="A0A7R9LCD0"/>
<dbReference type="SUPFAM" id="SSF82544">
    <property type="entry name" value="GckA/TtuD-like"/>
    <property type="match status" value="1"/>
</dbReference>
<dbReference type="Pfam" id="PF05161">
    <property type="entry name" value="MOFRL"/>
    <property type="match status" value="1"/>
</dbReference>
<dbReference type="PANTHER" id="PTHR12227">
    <property type="entry name" value="GLYCERATE KINASE"/>
    <property type="match status" value="1"/>
</dbReference>
<evidence type="ECO:0000313" key="5">
    <source>
        <dbReference type="Proteomes" id="UP000728032"/>
    </source>
</evidence>
<gene>
    <name evidence="4" type="ORF">ONB1V03_LOCUS1761</name>
</gene>
<evidence type="ECO:0000256" key="1">
    <source>
        <dbReference type="ARBA" id="ARBA00005393"/>
    </source>
</evidence>
<proteinExistence type="inferred from homology"/>
<feature type="domain" description="MOFRL" evidence="2">
    <location>
        <begin position="371"/>
        <end position="484"/>
    </location>
</feature>